<name>A0ABD5Y9X7_9EURY</name>
<comment type="caution">
    <text evidence="2">The sequence shown here is derived from an EMBL/GenBank/DDBJ whole genome shotgun (WGS) entry which is preliminary data.</text>
</comment>
<organism evidence="2 3">
    <name type="scientific">Halosimplex aquaticum</name>
    <dbReference type="NCBI Taxonomy" id="3026162"/>
    <lineage>
        <taxon>Archaea</taxon>
        <taxon>Methanobacteriati</taxon>
        <taxon>Methanobacteriota</taxon>
        <taxon>Stenosarchaea group</taxon>
        <taxon>Halobacteria</taxon>
        <taxon>Halobacteriales</taxon>
        <taxon>Haloarculaceae</taxon>
        <taxon>Halosimplex</taxon>
    </lineage>
</organism>
<dbReference type="AlphaFoldDB" id="A0ABD5Y9X7"/>
<dbReference type="Pfam" id="PF22785">
    <property type="entry name" value="Tc-R-P"/>
    <property type="match status" value="1"/>
</dbReference>
<sequence>MPDVHNRESGADAHRLAPAAPDEEHVYGACSPGWHSAAGHGEALADWIAVLRAAGVDRVCSLQPGAECAGDCDAAYADAFGDDRVLHAPVPDGHLVGPALLDRELLPFLDEAAAADERVVVYCLDGIGRTGQVLAAWLAHDRGYGPERAIETVEETGRKPREPVRRGNSTEQELHDLLAVFG</sequence>
<protein>
    <submittedName>
        <fullName evidence="2">Protein phosphatase</fullName>
    </submittedName>
</protein>
<evidence type="ECO:0000259" key="1">
    <source>
        <dbReference type="PROSITE" id="PS50056"/>
    </source>
</evidence>
<accession>A0ABD5Y9X7</accession>
<dbReference type="InterPro" id="IPR029021">
    <property type="entry name" value="Prot-tyrosine_phosphatase-like"/>
</dbReference>
<dbReference type="SUPFAM" id="SSF52799">
    <property type="entry name" value="(Phosphotyrosine protein) phosphatases II"/>
    <property type="match status" value="1"/>
</dbReference>
<evidence type="ECO:0000313" key="3">
    <source>
        <dbReference type="Proteomes" id="UP001596432"/>
    </source>
</evidence>
<keyword evidence="3" id="KW-1185">Reference proteome</keyword>
<feature type="domain" description="Tyrosine specific protein phosphatases" evidence="1">
    <location>
        <begin position="103"/>
        <end position="155"/>
    </location>
</feature>
<dbReference type="Proteomes" id="UP001596432">
    <property type="component" value="Unassembled WGS sequence"/>
</dbReference>
<dbReference type="GeneID" id="78822500"/>
<proteinExistence type="predicted"/>
<dbReference type="InterPro" id="IPR000387">
    <property type="entry name" value="Tyr_Pase_dom"/>
</dbReference>
<dbReference type="RefSeq" id="WP_274323236.1">
    <property type="nucleotide sequence ID" value="NZ_CP118158.1"/>
</dbReference>
<reference evidence="2 3" key="1">
    <citation type="journal article" date="2019" name="Int. J. Syst. Evol. Microbiol.">
        <title>The Global Catalogue of Microorganisms (GCM) 10K type strain sequencing project: providing services to taxonomists for standard genome sequencing and annotation.</title>
        <authorList>
            <consortium name="The Broad Institute Genomics Platform"/>
            <consortium name="The Broad Institute Genome Sequencing Center for Infectious Disease"/>
            <person name="Wu L."/>
            <person name="Ma J."/>
        </authorList>
    </citation>
    <scope>NUCLEOTIDE SEQUENCE [LARGE SCALE GENOMIC DNA]</scope>
    <source>
        <strain evidence="2 3">XZYJT29</strain>
    </source>
</reference>
<gene>
    <name evidence="2" type="ORF">ACFQMA_20300</name>
</gene>
<dbReference type="PROSITE" id="PS50056">
    <property type="entry name" value="TYR_PHOSPHATASE_2"/>
    <property type="match status" value="1"/>
</dbReference>
<dbReference type="Gene3D" id="3.90.190.10">
    <property type="entry name" value="Protein tyrosine phosphatase superfamily"/>
    <property type="match status" value="1"/>
</dbReference>
<evidence type="ECO:0000313" key="2">
    <source>
        <dbReference type="EMBL" id="MFC7142165.1"/>
    </source>
</evidence>
<dbReference type="EMBL" id="JBHTAS010000001">
    <property type="protein sequence ID" value="MFC7142165.1"/>
    <property type="molecule type" value="Genomic_DNA"/>
</dbReference>